<keyword evidence="2" id="KW-0479">Metal-binding</keyword>
<feature type="domain" description="Rieske" evidence="5">
    <location>
        <begin position="20"/>
        <end position="115"/>
    </location>
</feature>
<dbReference type="Gene3D" id="2.102.10.10">
    <property type="entry name" value="Rieske [2Fe-2S] iron-sulphur domain"/>
    <property type="match status" value="1"/>
</dbReference>
<evidence type="ECO:0000313" key="8">
    <source>
        <dbReference type="Proteomes" id="UP001144397"/>
    </source>
</evidence>
<gene>
    <name evidence="7" type="ORF">GGQ86_000995</name>
    <name evidence="6" type="ORF">XFLAVUS301_13740</name>
</gene>
<dbReference type="AlphaFoldDB" id="A0A9W6CJU7"/>
<dbReference type="Pfam" id="PF00355">
    <property type="entry name" value="Rieske"/>
    <property type="match status" value="1"/>
</dbReference>
<dbReference type="GeneID" id="95762169"/>
<dbReference type="EMBL" id="JAVDPY010000001">
    <property type="protein sequence ID" value="MDR6332548.1"/>
    <property type="molecule type" value="Genomic_DNA"/>
</dbReference>
<dbReference type="PANTHER" id="PTHR40261">
    <property type="match status" value="1"/>
</dbReference>
<evidence type="ECO:0000313" key="6">
    <source>
        <dbReference type="EMBL" id="GLI21700.1"/>
    </source>
</evidence>
<accession>A0A9W6CJU7</accession>
<dbReference type="PANTHER" id="PTHR40261:SF1">
    <property type="entry name" value="RIESKE DOMAIN-CONTAINING PROTEIN"/>
    <property type="match status" value="1"/>
</dbReference>
<evidence type="ECO:0000256" key="4">
    <source>
        <dbReference type="ARBA" id="ARBA00023014"/>
    </source>
</evidence>
<evidence type="ECO:0000259" key="5">
    <source>
        <dbReference type="PROSITE" id="PS51296"/>
    </source>
</evidence>
<name>A0A9W6CJU7_XANFL</name>
<dbReference type="EMBL" id="BSDO01000002">
    <property type="protein sequence ID" value="GLI21700.1"/>
    <property type="molecule type" value="Genomic_DNA"/>
</dbReference>
<evidence type="ECO:0000256" key="3">
    <source>
        <dbReference type="ARBA" id="ARBA00023004"/>
    </source>
</evidence>
<dbReference type="RefSeq" id="WP_169121056.1">
    <property type="nucleotide sequence ID" value="NZ_BSDO01000002.1"/>
</dbReference>
<evidence type="ECO:0000256" key="2">
    <source>
        <dbReference type="ARBA" id="ARBA00022723"/>
    </source>
</evidence>
<reference evidence="7 9" key="2">
    <citation type="submission" date="2023-07" db="EMBL/GenBank/DDBJ databases">
        <title>Genomic Encyclopedia of Type Strains, Phase IV (KMG-IV): sequencing the most valuable type-strain genomes for metagenomic binning, comparative biology and taxonomic classification.</title>
        <authorList>
            <person name="Goeker M."/>
        </authorList>
    </citation>
    <scope>NUCLEOTIDE SEQUENCE [LARGE SCALE GENOMIC DNA]</scope>
    <source>
        <strain evidence="7 9">DSM 338</strain>
    </source>
</reference>
<proteinExistence type="predicted"/>
<dbReference type="PROSITE" id="PS51296">
    <property type="entry name" value="RIESKE"/>
    <property type="match status" value="1"/>
</dbReference>
<protein>
    <submittedName>
        <fullName evidence="6">(2Fe-2S)-binding protein</fullName>
    </submittedName>
    <submittedName>
        <fullName evidence="7">Nitrite reductase/ring-hydroxylating ferredoxin subunit</fullName>
    </submittedName>
</protein>
<evidence type="ECO:0000313" key="7">
    <source>
        <dbReference type="EMBL" id="MDR6332548.1"/>
    </source>
</evidence>
<dbReference type="InterPro" id="IPR017941">
    <property type="entry name" value="Rieske_2Fe-2S"/>
</dbReference>
<keyword evidence="9" id="KW-1185">Reference proteome</keyword>
<comment type="caution">
    <text evidence="6">The sequence shown here is derived from an EMBL/GenBank/DDBJ whole genome shotgun (WGS) entry which is preliminary data.</text>
</comment>
<evidence type="ECO:0000256" key="1">
    <source>
        <dbReference type="ARBA" id="ARBA00022714"/>
    </source>
</evidence>
<keyword evidence="1" id="KW-0001">2Fe-2S</keyword>
<dbReference type="GO" id="GO:0046872">
    <property type="term" value="F:metal ion binding"/>
    <property type="evidence" value="ECO:0007669"/>
    <property type="project" value="UniProtKB-KW"/>
</dbReference>
<dbReference type="GO" id="GO:0051537">
    <property type="term" value="F:2 iron, 2 sulfur cluster binding"/>
    <property type="evidence" value="ECO:0007669"/>
    <property type="project" value="UniProtKB-KW"/>
</dbReference>
<keyword evidence="4" id="KW-0411">Iron-sulfur</keyword>
<sequence>MTELFAICATYEIQDGDARGFVLARLDADGNKKAWPIFIARRGNSFHGYENVCPHEGKRLDAYPGEFLDREANFLACGRHQAKFDPDTGACFIGPCKGKSLTPIEIVVDDGDVCLVNVPLAEEDGLDVEDPNEVPEVLITGD</sequence>
<dbReference type="Proteomes" id="UP001245370">
    <property type="component" value="Unassembled WGS sequence"/>
</dbReference>
<dbReference type="Proteomes" id="UP001144397">
    <property type="component" value="Unassembled WGS sequence"/>
</dbReference>
<organism evidence="6 8">
    <name type="scientific">Xanthobacter flavus</name>
    <dbReference type="NCBI Taxonomy" id="281"/>
    <lineage>
        <taxon>Bacteria</taxon>
        <taxon>Pseudomonadati</taxon>
        <taxon>Pseudomonadota</taxon>
        <taxon>Alphaproteobacteria</taxon>
        <taxon>Hyphomicrobiales</taxon>
        <taxon>Xanthobacteraceae</taxon>
        <taxon>Xanthobacter</taxon>
    </lineage>
</organism>
<dbReference type="CDD" id="cd03467">
    <property type="entry name" value="Rieske"/>
    <property type="match status" value="1"/>
</dbReference>
<evidence type="ECO:0000313" key="9">
    <source>
        <dbReference type="Proteomes" id="UP001245370"/>
    </source>
</evidence>
<keyword evidence="3" id="KW-0408">Iron</keyword>
<dbReference type="InterPro" id="IPR036922">
    <property type="entry name" value="Rieske_2Fe-2S_sf"/>
</dbReference>
<reference evidence="6" key="1">
    <citation type="submission" date="2022-12" db="EMBL/GenBank/DDBJ databases">
        <title>Reference genome sequencing for broad-spectrum identification of bacterial and archaeal isolates by mass spectrometry.</title>
        <authorList>
            <person name="Sekiguchi Y."/>
            <person name="Tourlousse D.M."/>
        </authorList>
    </citation>
    <scope>NUCLEOTIDE SEQUENCE</scope>
    <source>
        <strain evidence="6">301</strain>
    </source>
</reference>
<dbReference type="SUPFAM" id="SSF50022">
    <property type="entry name" value="ISP domain"/>
    <property type="match status" value="1"/>
</dbReference>